<evidence type="ECO:0000256" key="2">
    <source>
        <dbReference type="ARBA" id="ARBA00023125"/>
    </source>
</evidence>
<dbReference type="RefSeq" id="WP_058931778.1">
    <property type="nucleotide sequence ID" value="NZ_CP013747.1"/>
</dbReference>
<dbReference type="Pfam" id="PF01614">
    <property type="entry name" value="IclR_C"/>
    <property type="match status" value="1"/>
</dbReference>
<organism evidence="6">
    <name type="scientific">Pseudarthrobacter sulfonivorans</name>
    <dbReference type="NCBI Taxonomy" id="121292"/>
    <lineage>
        <taxon>Bacteria</taxon>
        <taxon>Bacillati</taxon>
        <taxon>Actinomycetota</taxon>
        <taxon>Actinomycetes</taxon>
        <taxon>Micrococcales</taxon>
        <taxon>Micrococcaceae</taxon>
        <taxon>Pseudarthrobacter</taxon>
    </lineage>
</organism>
<keyword evidence="3" id="KW-0804">Transcription</keyword>
<dbReference type="PROSITE" id="PS51077">
    <property type="entry name" value="HTH_ICLR"/>
    <property type="match status" value="1"/>
</dbReference>
<dbReference type="InterPro" id="IPR005471">
    <property type="entry name" value="Tscrpt_reg_IclR_N"/>
</dbReference>
<dbReference type="Proteomes" id="UP000065151">
    <property type="component" value="Chromosome"/>
</dbReference>
<reference evidence="6 7" key="1">
    <citation type="submission" date="2015-12" db="EMBL/GenBank/DDBJ databases">
        <authorList>
            <person name="Shamseldin A."/>
            <person name="Moawad H."/>
            <person name="Abd El-Rahim W.M."/>
            <person name="Sadowsky M.J."/>
        </authorList>
    </citation>
    <scope>NUCLEOTIDE SEQUENCE [LARGE SCALE GENOMIC DNA]</scope>
    <source>
        <strain evidence="6 7">Ar51</strain>
    </source>
</reference>
<dbReference type="InterPro" id="IPR036388">
    <property type="entry name" value="WH-like_DNA-bd_sf"/>
</dbReference>
<dbReference type="InterPro" id="IPR029016">
    <property type="entry name" value="GAF-like_dom_sf"/>
</dbReference>
<evidence type="ECO:0008006" key="8">
    <source>
        <dbReference type="Google" id="ProtNLM"/>
    </source>
</evidence>
<dbReference type="InterPro" id="IPR036390">
    <property type="entry name" value="WH_DNA-bd_sf"/>
</dbReference>
<sequence length="271" mass="28748">MTRLLGGKEAAKGLKDPFAPSMVERISSIMDAFGLPMARLSLDEVTRRSNLPRSTTHRILEQLAQSGWIAHVGNLYSLGYKSMRLGARDIVYEELRSASNARLNELAYRTGLVVHLAAIDGSEIYYLDKFGGAGATKVPSRVGGRAPAHRTAVGKAILAYLPPEVVHEQFAELAGQHHGHHIADVAGLHRELATIRARNGVAFERGESFPGIACVGTAIRDTGGPAAAISVVGDFSVPLERIVPVLIGTAKAISNDLVLAEAAMAADDAVA</sequence>
<dbReference type="InterPro" id="IPR014757">
    <property type="entry name" value="Tscrpt_reg_IclR_C"/>
</dbReference>
<dbReference type="EMBL" id="CP013747">
    <property type="protein sequence ID" value="ALV42694.1"/>
    <property type="molecule type" value="Genomic_DNA"/>
</dbReference>
<dbReference type="KEGG" id="psul:AU252_17300"/>
<dbReference type="AlphaFoldDB" id="A0A0U3GU54"/>
<keyword evidence="2" id="KW-0238">DNA-binding</keyword>
<accession>A0A0U3GU54</accession>
<gene>
    <name evidence="6" type="ORF">AU252_17300</name>
</gene>
<dbReference type="PANTHER" id="PTHR30136">
    <property type="entry name" value="HELIX-TURN-HELIX TRANSCRIPTIONAL REGULATOR, ICLR FAMILY"/>
    <property type="match status" value="1"/>
</dbReference>
<feature type="domain" description="IclR-ED" evidence="5">
    <location>
        <begin position="81"/>
        <end position="259"/>
    </location>
</feature>
<evidence type="ECO:0000259" key="4">
    <source>
        <dbReference type="PROSITE" id="PS51077"/>
    </source>
</evidence>
<evidence type="ECO:0000313" key="7">
    <source>
        <dbReference type="Proteomes" id="UP000065151"/>
    </source>
</evidence>
<keyword evidence="1" id="KW-0805">Transcription regulation</keyword>
<dbReference type="SUPFAM" id="SSF46785">
    <property type="entry name" value="Winged helix' DNA-binding domain"/>
    <property type="match status" value="1"/>
</dbReference>
<dbReference type="Gene3D" id="3.30.450.40">
    <property type="match status" value="1"/>
</dbReference>
<dbReference type="GO" id="GO:0003677">
    <property type="term" value="F:DNA binding"/>
    <property type="evidence" value="ECO:0007669"/>
    <property type="project" value="UniProtKB-KW"/>
</dbReference>
<protein>
    <recommendedName>
        <fullName evidence="8">IclR family transcriptional regulator</fullName>
    </recommendedName>
</protein>
<dbReference type="SMART" id="SM00346">
    <property type="entry name" value="HTH_ICLR"/>
    <property type="match status" value="1"/>
</dbReference>
<dbReference type="GO" id="GO:0045892">
    <property type="term" value="P:negative regulation of DNA-templated transcription"/>
    <property type="evidence" value="ECO:0007669"/>
    <property type="project" value="TreeGrafter"/>
</dbReference>
<evidence type="ECO:0000256" key="1">
    <source>
        <dbReference type="ARBA" id="ARBA00023015"/>
    </source>
</evidence>
<dbReference type="SUPFAM" id="SSF55781">
    <property type="entry name" value="GAF domain-like"/>
    <property type="match status" value="1"/>
</dbReference>
<dbReference type="GO" id="GO:0003700">
    <property type="term" value="F:DNA-binding transcription factor activity"/>
    <property type="evidence" value="ECO:0007669"/>
    <property type="project" value="TreeGrafter"/>
</dbReference>
<dbReference type="PANTHER" id="PTHR30136:SF35">
    <property type="entry name" value="HTH-TYPE TRANSCRIPTIONAL REGULATOR RV1719"/>
    <property type="match status" value="1"/>
</dbReference>
<feature type="domain" description="HTH iclR-type" evidence="4">
    <location>
        <begin position="20"/>
        <end position="80"/>
    </location>
</feature>
<evidence type="ECO:0000313" key="6">
    <source>
        <dbReference type="EMBL" id="ALV42694.1"/>
    </source>
</evidence>
<name>A0A0U3GU54_9MICC</name>
<dbReference type="Gene3D" id="1.10.10.10">
    <property type="entry name" value="Winged helix-like DNA-binding domain superfamily/Winged helix DNA-binding domain"/>
    <property type="match status" value="1"/>
</dbReference>
<dbReference type="Pfam" id="PF09339">
    <property type="entry name" value="HTH_IclR"/>
    <property type="match status" value="1"/>
</dbReference>
<dbReference type="STRING" id="121292.AU252_17300"/>
<dbReference type="InterPro" id="IPR050707">
    <property type="entry name" value="HTH_MetabolicPath_Reg"/>
</dbReference>
<evidence type="ECO:0000256" key="3">
    <source>
        <dbReference type="ARBA" id="ARBA00023163"/>
    </source>
</evidence>
<proteinExistence type="predicted"/>
<evidence type="ECO:0000259" key="5">
    <source>
        <dbReference type="PROSITE" id="PS51078"/>
    </source>
</evidence>
<dbReference type="PROSITE" id="PS51078">
    <property type="entry name" value="ICLR_ED"/>
    <property type="match status" value="1"/>
</dbReference>